<protein>
    <recommendedName>
        <fullName evidence="6">RecA family profile 1 domain-containing protein</fullName>
    </recommendedName>
</protein>
<feature type="region of interest" description="Disordered" evidence="3">
    <location>
        <begin position="156"/>
        <end position="201"/>
    </location>
</feature>
<dbReference type="GO" id="GO:0000400">
    <property type="term" value="F:four-way junction DNA binding"/>
    <property type="evidence" value="ECO:0007669"/>
    <property type="project" value="TreeGrafter"/>
</dbReference>
<name>A0AAV9JAI1_9PEZI</name>
<proteinExistence type="predicted"/>
<dbReference type="GO" id="GO:0000723">
    <property type="term" value="P:telomere maintenance"/>
    <property type="evidence" value="ECO:0007669"/>
    <property type="project" value="TreeGrafter"/>
</dbReference>
<comment type="caution">
    <text evidence="4">The sequence shown here is derived from an EMBL/GenBank/DDBJ whole genome shotgun (WGS) entry which is preliminary data.</text>
</comment>
<dbReference type="SUPFAM" id="SSF52540">
    <property type="entry name" value="P-loop containing nucleoside triphosphate hydrolases"/>
    <property type="match status" value="1"/>
</dbReference>
<evidence type="ECO:0000256" key="1">
    <source>
        <dbReference type="ARBA" id="ARBA00004123"/>
    </source>
</evidence>
<dbReference type="Gene3D" id="3.40.50.300">
    <property type="entry name" value="P-loop containing nucleotide triphosphate hydrolases"/>
    <property type="match status" value="1"/>
</dbReference>
<feature type="compositionally biased region" description="Pro residues" evidence="3">
    <location>
        <begin position="188"/>
        <end position="198"/>
    </location>
</feature>
<keyword evidence="5" id="KW-1185">Reference proteome</keyword>
<dbReference type="Proteomes" id="UP001324427">
    <property type="component" value="Unassembled WGS sequence"/>
</dbReference>
<comment type="subcellular location">
    <subcellularLocation>
        <location evidence="1">Nucleus</location>
    </subcellularLocation>
</comment>
<dbReference type="GO" id="GO:0005657">
    <property type="term" value="C:replication fork"/>
    <property type="evidence" value="ECO:0007669"/>
    <property type="project" value="TreeGrafter"/>
</dbReference>
<evidence type="ECO:0008006" key="6">
    <source>
        <dbReference type="Google" id="ProtNLM"/>
    </source>
</evidence>
<feature type="region of interest" description="Disordered" evidence="3">
    <location>
        <begin position="1"/>
        <end position="36"/>
    </location>
</feature>
<evidence type="ECO:0000313" key="4">
    <source>
        <dbReference type="EMBL" id="KAK4541410.1"/>
    </source>
</evidence>
<gene>
    <name evidence="4" type="ORF">LTR36_008011</name>
</gene>
<dbReference type="InterPro" id="IPR051988">
    <property type="entry name" value="HRR_RAD51_Paralog"/>
</dbReference>
<dbReference type="InterPro" id="IPR027417">
    <property type="entry name" value="P-loop_NTPase"/>
</dbReference>
<dbReference type="AlphaFoldDB" id="A0AAV9JAI1"/>
<reference evidence="4 5" key="1">
    <citation type="submission" date="2021-11" db="EMBL/GenBank/DDBJ databases">
        <title>Black yeast isolated from Biological Soil Crust.</title>
        <authorList>
            <person name="Kurbessoian T."/>
        </authorList>
    </citation>
    <scope>NUCLEOTIDE SEQUENCE [LARGE SCALE GENOMIC DNA]</scope>
    <source>
        <strain evidence="4 5">CCFEE 5522</strain>
    </source>
</reference>
<dbReference type="GO" id="GO:0008094">
    <property type="term" value="F:ATP-dependent activity, acting on DNA"/>
    <property type="evidence" value="ECO:0007669"/>
    <property type="project" value="TreeGrafter"/>
</dbReference>
<feature type="compositionally biased region" description="Acidic residues" evidence="3">
    <location>
        <begin position="174"/>
        <end position="184"/>
    </location>
</feature>
<dbReference type="PANTHER" id="PTHR46457">
    <property type="entry name" value="DNA REPAIR PROTEIN RAD51 HOMOLOG 4"/>
    <property type="match status" value="1"/>
</dbReference>
<evidence type="ECO:0000256" key="2">
    <source>
        <dbReference type="ARBA" id="ARBA00023242"/>
    </source>
</evidence>
<sequence>MATAAEPTLASTQWTSHISSQPPDKDGPPSKRRKLATGHCDVDSTLEGGLDYGCITCISGEAGAGAPEFTLALIASHLLATSDHVATVIDSTLSFDIRRLHRRVMEVLQSRDEGTAQCKAMEALGRLKLMKIFDFIGLTESLAEVRENVEGRAVAAASTVEPAQPTAPKGTIGDSEDEGEEMLDDVPSPSPRQQPAPQVPNAAKQLTDSVGLLIIDNITQVTAPLLKNNYAQGQALLTSFMRSLSHLTKANQLCTIMLNNTTTYAQAKEEPPSLFSSCTIRPALGKTFTYLLDMHLLVHAVPGTAADARAIYGGKRHEMQKLDVAMVSVIEVLQDRSGRRVGRWAPFVVEGDGRLKDAA</sequence>
<feature type="compositionally biased region" description="Polar residues" evidence="3">
    <location>
        <begin position="9"/>
        <end position="22"/>
    </location>
</feature>
<keyword evidence="2" id="KW-0539">Nucleus</keyword>
<dbReference type="GO" id="GO:0003697">
    <property type="term" value="F:single-stranded DNA binding"/>
    <property type="evidence" value="ECO:0007669"/>
    <property type="project" value="TreeGrafter"/>
</dbReference>
<dbReference type="EMBL" id="JAVFHQ010000053">
    <property type="protein sequence ID" value="KAK4541410.1"/>
    <property type="molecule type" value="Genomic_DNA"/>
</dbReference>
<evidence type="ECO:0000256" key="3">
    <source>
        <dbReference type="SAM" id="MobiDB-lite"/>
    </source>
</evidence>
<dbReference type="GO" id="GO:0042148">
    <property type="term" value="P:DNA strand invasion"/>
    <property type="evidence" value="ECO:0007669"/>
    <property type="project" value="TreeGrafter"/>
</dbReference>
<organism evidence="4 5">
    <name type="scientific">Oleoguttula mirabilis</name>
    <dbReference type="NCBI Taxonomy" id="1507867"/>
    <lineage>
        <taxon>Eukaryota</taxon>
        <taxon>Fungi</taxon>
        <taxon>Dikarya</taxon>
        <taxon>Ascomycota</taxon>
        <taxon>Pezizomycotina</taxon>
        <taxon>Dothideomycetes</taxon>
        <taxon>Dothideomycetidae</taxon>
        <taxon>Mycosphaerellales</taxon>
        <taxon>Teratosphaeriaceae</taxon>
        <taxon>Oleoguttula</taxon>
    </lineage>
</organism>
<accession>A0AAV9JAI1</accession>
<evidence type="ECO:0000313" key="5">
    <source>
        <dbReference type="Proteomes" id="UP001324427"/>
    </source>
</evidence>
<dbReference type="PANTHER" id="PTHR46457:SF1">
    <property type="entry name" value="DNA REPAIR PROTEIN RAD51 HOMOLOG 4"/>
    <property type="match status" value="1"/>
</dbReference>
<dbReference type="GO" id="GO:0033063">
    <property type="term" value="C:Rad51B-Rad51C-Rad51D-XRCC2 complex"/>
    <property type="evidence" value="ECO:0007669"/>
    <property type="project" value="TreeGrafter"/>
</dbReference>
<dbReference type="GO" id="GO:0005815">
    <property type="term" value="C:microtubule organizing center"/>
    <property type="evidence" value="ECO:0007669"/>
    <property type="project" value="TreeGrafter"/>
</dbReference>
<dbReference type="GO" id="GO:0007131">
    <property type="term" value="P:reciprocal meiotic recombination"/>
    <property type="evidence" value="ECO:0007669"/>
    <property type="project" value="TreeGrafter"/>
</dbReference>
<dbReference type="GO" id="GO:0000724">
    <property type="term" value="P:double-strand break repair via homologous recombination"/>
    <property type="evidence" value="ECO:0007669"/>
    <property type="project" value="TreeGrafter"/>
</dbReference>